<protein>
    <submittedName>
        <fullName evidence="1">Uncharacterized protein</fullName>
    </submittedName>
</protein>
<dbReference type="PATRIC" id="fig|1461584.3.peg.3247"/>
<reference evidence="1" key="1">
    <citation type="submission" date="2014-07" db="EMBL/GenBank/DDBJ databases">
        <authorList>
            <person name="Urmite Genomes Urmite Genomes"/>
        </authorList>
    </citation>
    <scope>NUCLEOTIDE SEQUENCE</scope>
    <source>
        <strain evidence="1">11W110_air</strain>
    </source>
</reference>
<proteinExistence type="predicted"/>
<dbReference type="AlphaFoldDB" id="A0A078MYK4"/>
<evidence type="ECO:0000313" key="1">
    <source>
        <dbReference type="EMBL" id="CEA09901.1"/>
    </source>
</evidence>
<accession>A0A078MYK4</accession>
<name>A0A078MYK4_9MICC</name>
<gene>
    <name evidence="1" type="ORF">BN1051_03279</name>
</gene>
<sequence length="87" mass="9693">MAVIIHLVEGADDDPVITLEEDKFSYFITEAGVLQLIRLEENGELTVEKEYSSAAWLHVKGTRYMDDTSNLDGEKGSFGRSDGFAHL</sequence>
<organism evidence="1">
    <name type="scientific">Arthrobacter saudimassiliensis</name>
    <dbReference type="NCBI Taxonomy" id="1461584"/>
    <lineage>
        <taxon>Bacteria</taxon>
        <taxon>Bacillati</taxon>
        <taxon>Actinomycetota</taxon>
        <taxon>Actinomycetes</taxon>
        <taxon>Micrococcales</taxon>
        <taxon>Micrococcaceae</taxon>
        <taxon>Arthrobacter</taxon>
    </lineage>
</organism>
<dbReference type="EMBL" id="LN483072">
    <property type="protein sequence ID" value="CEA09901.1"/>
    <property type="molecule type" value="Genomic_DNA"/>
</dbReference>